<reference evidence="9 10" key="1">
    <citation type="journal article" date="2018" name="Syst. Appl. Microbiol.">
        <title>A new symbiotic nanoarchaeote (Candidatus Nanoclepta minutus) and its host (Zestosphaera tikiterensis gen. nov., sp. nov.) from a New Zealand hot spring.</title>
        <authorList>
            <person name="St John E."/>
            <person name="Liu Y."/>
            <person name="Podar M."/>
            <person name="Stott M.B."/>
            <person name="Meneghin J."/>
            <person name="Chen Z."/>
            <person name="Lagutin K."/>
            <person name="Mitchell K."/>
            <person name="Reysenbach A.L."/>
        </authorList>
    </citation>
    <scope>NUCLEOTIDE SEQUENCE [LARGE SCALE GENOMIC DNA]</scope>
    <source>
        <strain evidence="9">NZ3</strain>
    </source>
</reference>
<keyword evidence="3 8" id="KW-0540">Nuclease</keyword>
<feature type="binding site" evidence="8">
    <location>
        <position position="263"/>
    </location>
    <ligand>
        <name>Zn(2+)</name>
        <dbReference type="ChEBI" id="CHEBI:29105"/>
        <label>2</label>
        <note>catalytic</note>
    </ligand>
</feature>
<feature type="binding site" evidence="8">
    <location>
        <position position="60"/>
    </location>
    <ligand>
        <name>Zn(2+)</name>
        <dbReference type="ChEBI" id="CHEBI:29105"/>
        <label>1</label>
        <note>catalytic</note>
    </ligand>
</feature>
<evidence type="ECO:0000256" key="2">
    <source>
        <dbReference type="ARBA" id="ARBA00022694"/>
    </source>
</evidence>
<evidence type="ECO:0000256" key="6">
    <source>
        <dbReference type="ARBA" id="ARBA00022801"/>
    </source>
</evidence>
<evidence type="ECO:0000313" key="9">
    <source>
        <dbReference type="EMBL" id="RIB35136.1"/>
    </source>
</evidence>
<dbReference type="PANTHER" id="PTHR46018">
    <property type="entry name" value="ZINC PHOSPHODIESTERASE ELAC PROTEIN 1"/>
    <property type="match status" value="1"/>
</dbReference>
<feature type="binding site" evidence="8">
    <location>
        <position position="206"/>
    </location>
    <ligand>
        <name>Zn(2+)</name>
        <dbReference type="ChEBI" id="CHEBI:29105"/>
        <label>2</label>
        <note>catalytic</note>
    </ligand>
</feature>
<feature type="binding site" evidence="8">
    <location>
        <position position="137"/>
    </location>
    <ligand>
        <name>Zn(2+)</name>
        <dbReference type="ChEBI" id="CHEBI:29105"/>
        <label>1</label>
        <note>catalytic</note>
    </ligand>
</feature>
<name>A0A397WR33_9ARCH</name>
<feature type="active site" description="Proton acceptor" evidence="8">
    <location>
        <position position="64"/>
    </location>
</feature>
<dbReference type="CDD" id="cd07717">
    <property type="entry name" value="RNaseZ_ZiPD-like_MBL-fold"/>
    <property type="match status" value="1"/>
</dbReference>
<gene>
    <name evidence="8" type="primary">rnz</name>
    <name evidence="9" type="ORF">BXU00_02970</name>
</gene>
<comment type="function">
    <text evidence="8">Zinc phosphodiesterase, which displays some tRNA 3'-processing endonuclease activity. Probably involved in tRNA maturation, by removing a 3'-trailer from precursor tRNA.</text>
</comment>
<dbReference type="Proteomes" id="UP000266622">
    <property type="component" value="Unassembled WGS sequence"/>
</dbReference>
<evidence type="ECO:0000256" key="8">
    <source>
        <dbReference type="HAMAP-Rule" id="MF_01818"/>
    </source>
</evidence>
<dbReference type="EMBL" id="MWMI01000005">
    <property type="protein sequence ID" value="RIB35136.1"/>
    <property type="molecule type" value="Genomic_DNA"/>
</dbReference>
<dbReference type="PANTHER" id="PTHR46018:SF2">
    <property type="entry name" value="ZINC PHOSPHODIESTERASE ELAC PROTEIN 1"/>
    <property type="match status" value="1"/>
</dbReference>
<evidence type="ECO:0000256" key="4">
    <source>
        <dbReference type="ARBA" id="ARBA00022723"/>
    </source>
</evidence>
<keyword evidence="5 8" id="KW-0255">Endonuclease</keyword>
<dbReference type="HAMAP" id="MF_01818">
    <property type="entry name" value="RNase_Z_BN"/>
    <property type="match status" value="1"/>
</dbReference>
<comment type="subunit">
    <text evidence="1 8">Homodimer.</text>
</comment>
<evidence type="ECO:0000256" key="5">
    <source>
        <dbReference type="ARBA" id="ARBA00022759"/>
    </source>
</evidence>
<protein>
    <recommendedName>
        <fullName evidence="8">Ribonuclease Z</fullName>
        <shortName evidence="8">RNase Z</shortName>
        <ecNumber evidence="8">3.1.26.11</ecNumber>
    </recommendedName>
    <alternativeName>
        <fullName evidence="8">tRNA 3 endonuclease</fullName>
    </alternativeName>
    <alternativeName>
        <fullName evidence="8">tRNase Z</fullName>
    </alternativeName>
</protein>
<evidence type="ECO:0000256" key="3">
    <source>
        <dbReference type="ARBA" id="ARBA00022722"/>
    </source>
</evidence>
<dbReference type="NCBIfam" id="NF000801">
    <property type="entry name" value="PRK00055.1-3"/>
    <property type="match status" value="1"/>
</dbReference>
<dbReference type="Pfam" id="PF23023">
    <property type="entry name" value="Anti-Pycsar_Apyc1"/>
    <property type="match status" value="1"/>
</dbReference>
<sequence length="330" mass="38822">MRVYILGTSGTFPNKRRNHPSVFIEYKGVGIMFDCGEGTQRQIRSLKIKPSKIKYIFLTHWHGDHILGLPGILFSLINMGYSEKLNIFIPRGYKKNLEYILKGFGIEPNFEISIKELHDGKVLDDQEFEIYAKKVKHSIETYSLYFKQKDYIKIDEKIAKELGVFGDKKILKKIKEGKTVEINGKKISYKDIGYIKKGIKVSYITDTLFFEDLIDFVKDSDILISESYYFYDPHLAKEHYHLDFIEVKNLFDRSNSKLLLLMHFSQRYDKEIEMIREKIESENKNIYFLEDLSIIEYTRDTLKLNIGGKIVEYRRDEKTGDLKLISSQPQ</sequence>
<feature type="binding site" evidence="8">
    <location>
        <position position="206"/>
    </location>
    <ligand>
        <name>Zn(2+)</name>
        <dbReference type="ChEBI" id="CHEBI:29105"/>
        <label>1</label>
        <note>catalytic</note>
    </ligand>
</feature>
<feature type="binding site" evidence="8">
    <location>
        <position position="62"/>
    </location>
    <ligand>
        <name>Zn(2+)</name>
        <dbReference type="ChEBI" id="CHEBI:29105"/>
        <label>1</label>
        <note>catalytic</note>
    </ligand>
</feature>
<feature type="binding site" evidence="8">
    <location>
        <position position="65"/>
    </location>
    <ligand>
        <name>Zn(2+)</name>
        <dbReference type="ChEBI" id="CHEBI:29105"/>
        <label>2</label>
        <note>catalytic</note>
    </ligand>
</feature>
<dbReference type="GO" id="GO:0008270">
    <property type="term" value="F:zinc ion binding"/>
    <property type="evidence" value="ECO:0007669"/>
    <property type="project" value="UniProtKB-UniRule"/>
</dbReference>
<dbReference type="AlphaFoldDB" id="A0A397WR33"/>
<dbReference type="GO" id="GO:0042781">
    <property type="term" value="F:3'-tRNA processing endoribonuclease activity"/>
    <property type="evidence" value="ECO:0007669"/>
    <property type="project" value="UniProtKB-UniRule"/>
</dbReference>
<comment type="similarity">
    <text evidence="8">Belongs to the RNase Z family.</text>
</comment>
<keyword evidence="2 8" id="KW-0819">tRNA processing</keyword>
<dbReference type="Gene3D" id="3.60.15.10">
    <property type="entry name" value="Ribonuclease Z/Hydroxyacylglutathione hydrolase-like"/>
    <property type="match status" value="1"/>
</dbReference>
<evidence type="ECO:0000256" key="1">
    <source>
        <dbReference type="ARBA" id="ARBA00011738"/>
    </source>
</evidence>
<keyword evidence="6 8" id="KW-0378">Hydrolase</keyword>
<dbReference type="InterPro" id="IPR013471">
    <property type="entry name" value="RNase_Z/BN"/>
</dbReference>
<evidence type="ECO:0000313" key="10">
    <source>
        <dbReference type="Proteomes" id="UP000266622"/>
    </source>
</evidence>
<comment type="caution">
    <text evidence="9">The sequence shown here is derived from an EMBL/GenBank/DDBJ whole genome shotgun (WGS) entry which is preliminary data.</text>
</comment>
<organism evidence="9 10">
    <name type="scientific">Candidatus Nanoclepta minutus</name>
    <dbReference type="NCBI Taxonomy" id="1940235"/>
    <lineage>
        <taxon>Archaea</taxon>
        <taxon>Nanobdellota</taxon>
        <taxon>Candidatus Nanoclepta</taxon>
    </lineage>
</organism>
<evidence type="ECO:0000256" key="7">
    <source>
        <dbReference type="ARBA" id="ARBA00022833"/>
    </source>
</evidence>
<accession>A0A397WR33</accession>
<feature type="binding site" evidence="8">
    <location>
        <position position="64"/>
    </location>
    <ligand>
        <name>Zn(2+)</name>
        <dbReference type="ChEBI" id="CHEBI:29105"/>
        <label>2</label>
        <note>catalytic</note>
    </ligand>
</feature>
<comment type="cofactor">
    <cofactor evidence="8">
        <name>Zn(2+)</name>
        <dbReference type="ChEBI" id="CHEBI:29105"/>
    </cofactor>
    <text evidence="8">Binds 2 Zn(2+) ions.</text>
</comment>
<keyword evidence="4 8" id="KW-0479">Metal-binding</keyword>
<keyword evidence="7 8" id="KW-0862">Zinc</keyword>
<dbReference type="EC" id="3.1.26.11" evidence="8"/>
<proteinExistence type="inferred from homology"/>
<comment type="catalytic activity">
    <reaction evidence="8">
        <text>Endonucleolytic cleavage of RNA, removing extra 3' nucleotides from tRNA precursor, generating 3' termini of tRNAs. A 3'-hydroxy group is left at the tRNA terminus and a 5'-phosphoryl group is left at the trailer molecule.</text>
        <dbReference type="EC" id="3.1.26.11"/>
    </reaction>
</comment>
<dbReference type="InterPro" id="IPR036866">
    <property type="entry name" value="RibonucZ/Hydroxyglut_hydro"/>
</dbReference>
<dbReference type="SUPFAM" id="SSF56281">
    <property type="entry name" value="Metallo-hydrolase/oxidoreductase"/>
    <property type="match status" value="1"/>
</dbReference>